<dbReference type="GO" id="GO:0031965">
    <property type="term" value="C:nuclear membrane"/>
    <property type="evidence" value="ECO:0007669"/>
    <property type="project" value="UniProtKB-SubCell"/>
</dbReference>
<sequence length="220" mass="24525">MIALPTASLALLLVYRLYSILPHTGQHRDRRLNSKPGCTVAVFLGSGGHTSEALALISALDFKRYNRRAYIVASGDDLSVRKAVDLEARLSKTHDYTILSIPRARRVHQPLITIPISVAYSLLFCAYHLTLRPFLNFKTSKFADVLVLNGPGTCLMLCIVVYMNKFLGLQAPSIIYVETFARVKSLSLSGKLIRPFADRFITQWPTSQNSPQSSGENWLV</sequence>
<dbReference type="GO" id="GO:0006488">
    <property type="term" value="P:dolichol-linked oligosaccharide biosynthetic process"/>
    <property type="evidence" value="ECO:0007669"/>
    <property type="project" value="InterPro"/>
</dbReference>
<keyword evidence="6 11" id="KW-0812">Transmembrane</keyword>
<evidence type="ECO:0000313" key="13">
    <source>
        <dbReference type="EMBL" id="KDR75846.1"/>
    </source>
</evidence>
<name>A0A067SY79_GALM3</name>
<keyword evidence="8 11" id="KW-1133">Transmembrane helix</keyword>
<evidence type="ECO:0000256" key="2">
    <source>
        <dbReference type="ARBA" id="ARBA00004590"/>
    </source>
</evidence>
<dbReference type="PANTHER" id="PTHR12154">
    <property type="entry name" value="GLYCOSYL TRANSFERASE-RELATED"/>
    <property type="match status" value="1"/>
</dbReference>
<organism evidence="13 14">
    <name type="scientific">Galerina marginata (strain CBS 339.88)</name>
    <dbReference type="NCBI Taxonomy" id="685588"/>
    <lineage>
        <taxon>Eukaryota</taxon>
        <taxon>Fungi</taxon>
        <taxon>Dikarya</taxon>
        <taxon>Basidiomycota</taxon>
        <taxon>Agaricomycotina</taxon>
        <taxon>Agaricomycetes</taxon>
        <taxon>Agaricomycetidae</taxon>
        <taxon>Agaricales</taxon>
        <taxon>Agaricineae</taxon>
        <taxon>Strophariaceae</taxon>
        <taxon>Galerina</taxon>
    </lineage>
</organism>
<dbReference type="PANTHER" id="PTHR12154:SF4">
    <property type="entry name" value="UDP-N-ACETYLGLUCOSAMINE TRANSFERASE SUBUNIT ALG14 HOMOLOG"/>
    <property type="match status" value="1"/>
</dbReference>
<comment type="subcellular location">
    <subcellularLocation>
        <location evidence="1 11">Endoplasmic reticulum membrane</location>
        <topology evidence="1 11">Single-pass membrane protein</topology>
    </subcellularLocation>
    <subcellularLocation>
        <location evidence="2">Nucleus membrane</location>
        <topology evidence="2">Single-pass membrane protein</topology>
    </subcellularLocation>
</comment>
<accession>A0A067SY79</accession>
<evidence type="ECO:0000256" key="7">
    <source>
        <dbReference type="ARBA" id="ARBA00022824"/>
    </source>
</evidence>
<comment type="function">
    <text evidence="11">Involved in protein N-glycosylation. Essential for the second step of the dolichol-linked oligosaccharide pathway. Anchors the catalytic subunit ALG13 to the ER.</text>
</comment>
<evidence type="ECO:0000256" key="12">
    <source>
        <dbReference type="SAM" id="SignalP"/>
    </source>
</evidence>
<dbReference type="STRING" id="685588.A0A067SY79"/>
<keyword evidence="12" id="KW-0732">Signal</keyword>
<proteinExistence type="inferred from homology"/>
<evidence type="ECO:0000313" key="14">
    <source>
        <dbReference type="Proteomes" id="UP000027222"/>
    </source>
</evidence>
<keyword evidence="7 11" id="KW-0256">Endoplasmic reticulum</keyword>
<dbReference type="Proteomes" id="UP000027222">
    <property type="component" value="Unassembled WGS sequence"/>
</dbReference>
<evidence type="ECO:0000256" key="11">
    <source>
        <dbReference type="RuleBase" id="RU362127"/>
    </source>
</evidence>
<dbReference type="OrthoDB" id="17098at2759"/>
<comment type="similarity">
    <text evidence="3 11">Belongs to the ALG14 family.</text>
</comment>
<dbReference type="Pfam" id="PF08660">
    <property type="entry name" value="Alg14"/>
    <property type="match status" value="1"/>
</dbReference>
<dbReference type="EMBL" id="KL142380">
    <property type="protein sequence ID" value="KDR75846.1"/>
    <property type="molecule type" value="Genomic_DNA"/>
</dbReference>
<dbReference type="HOGENOM" id="CLU_064541_0_1_1"/>
<dbReference type="InterPro" id="IPR013969">
    <property type="entry name" value="Oligosacch_biosynth_Alg14"/>
</dbReference>
<evidence type="ECO:0000256" key="5">
    <source>
        <dbReference type="ARBA" id="ARBA00017467"/>
    </source>
</evidence>
<gene>
    <name evidence="11" type="primary">ALG14</name>
    <name evidence="13" type="ORF">GALMADRAFT_248574</name>
</gene>
<feature type="transmembrane region" description="Helical" evidence="11">
    <location>
        <begin position="111"/>
        <end position="130"/>
    </location>
</feature>
<dbReference type="Gene3D" id="3.40.50.2000">
    <property type="entry name" value="Glycogen Phosphorylase B"/>
    <property type="match status" value="1"/>
</dbReference>
<dbReference type="GO" id="GO:0004577">
    <property type="term" value="F:N-acetylglucosaminyldiphosphodolichol N-acetylglucosaminyltransferase activity"/>
    <property type="evidence" value="ECO:0007669"/>
    <property type="project" value="TreeGrafter"/>
</dbReference>
<keyword evidence="9 11" id="KW-0472">Membrane</keyword>
<reference evidence="14" key="1">
    <citation type="journal article" date="2014" name="Proc. Natl. Acad. Sci. U.S.A.">
        <title>Extensive sampling of basidiomycete genomes demonstrates inadequacy of the white-rot/brown-rot paradigm for wood decay fungi.</title>
        <authorList>
            <person name="Riley R."/>
            <person name="Salamov A.A."/>
            <person name="Brown D.W."/>
            <person name="Nagy L.G."/>
            <person name="Floudas D."/>
            <person name="Held B.W."/>
            <person name="Levasseur A."/>
            <person name="Lombard V."/>
            <person name="Morin E."/>
            <person name="Otillar R."/>
            <person name="Lindquist E.A."/>
            <person name="Sun H."/>
            <person name="LaButti K.M."/>
            <person name="Schmutz J."/>
            <person name="Jabbour D."/>
            <person name="Luo H."/>
            <person name="Baker S.E."/>
            <person name="Pisabarro A.G."/>
            <person name="Walton J.D."/>
            <person name="Blanchette R.A."/>
            <person name="Henrissat B."/>
            <person name="Martin F."/>
            <person name="Cullen D."/>
            <person name="Hibbett D.S."/>
            <person name="Grigoriev I.V."/>
        </authorList>
    </citation>
    <scope>NUCLEOTIDE SEQUENCE [LARGE SCALE GENOMIC DNA]</scope>
    <source>
        <strain evidence="14">CBS 339.88</strain>
    </source>
</reference>
<dbReference type="GO" id="GO:0043541">
    <property type="term" value="C:UDP-N-acetylglucosamine transferase complex"/>
    <property type="evidence" value="ECO:0007669"/>
    <property type="project" value="TreeGrafter"/>
</dbReference>
<evidence type="ECO:0000256" key="6">
    <source>
        <dbReference type="ARBA" id="ARBA00022692"/>
    </source>
</evidence>
<evidence type="ECO:0000256" key="3">
    <source>
        <dbReference type="ARBA" id="ARBA00009731"/>
    </source>
</evidence>
<evidence type="ECO:0000256" key="1">
    <source>
        <dbReference type="ARBA" id="ARBA00004389"/>
    </source>
</evidence>
<protein>
    <recommendedName>
        <fullName evidence="5 11">UDP-N-acetylglucosamine transferase subunit ALG14</fullName>
    </recommendedName>
    <alternativeName>
        <fullName evidence="10 11">Asparagine-linked glycosylation protein 14</fullName>
    </alternativeName>
</protein>
<evidence type="ECO:0000256" key="9">
    <source>
        <dbReference type="ARBA" id="ARBA00023136"/>
    </source>
</evidence>
<keyword evidence="14" id="KW-1185">Reference proteome</keyword>
<evidence type="ECO:0000256" key="8">
    <source>
        <dbReference type="ARBA" id="ARBA00022989"/>
    </source>
</evidence>
<feature type="signal peptide" evidence="12">
    <location>
        <begin position="1"/>
        <end position="19"/>
    </location>
</feature>
<comment type="subunit">
    <text evidence="4 11">Heterodimer with ALG13 to form a functional enzyme.</text>
</comment>
<evidence type="ECO:0000256" key="4">
    <source>
        <dbReference type="ARBA" id="ARBA00011335"/>
    </source>
</evidence>
<dbReference type="AlphaFoldDB" id="A0A067SY79"/>
<evidence type="ECO:0000256" key="10">
    <source>
        <dbReference type="ARBA" id="ARBA00032062"/>
    </source>
</evidence>
<comment type="caution">
    <text evidence="11">Lacks conserved residue(s) required for the propagation of feature annotation.</text>
</comment>
<feature type="chain" id="PRO_5001646267" description="UDP-N-acetylglucosamine transferase subunit ALG14" evidence="12">
    <location>
        <begin position="20"/>
        <end position="220"/>
    </location>
</feature>
<feature type="transmembrane region" description="Helical" evidence="11">
    <location>
        <begin position="142"/>
        <end position="163"/>
    </location>
</feature>